<comment type="caution">
    <text evidence="2">The sequence shown here is derived from an EMBL/GenBank/DDBJ whole genome shotgun (WGS) entry which is preliminary data.</text>
</comment>
<evidence type="ECO:0000313" key="3">
    <source>
        <dbReference type="Proteomes" id="UP000824469"/>
    </source>
</evidence>
<dbReference type="GO" id="GO:0004672">
    <property type="term" value="F:protein kinase activity"/>
    <property type="evidence" value="ECO:0007669"/>
    <property type="project" value="InterPro"/>
</dbReference>
<dbReference type="EMBL" id="JAHRHJ020000004">
    <property type="protein sequence ID" value="KAH9316974.1"/>
    <property type="molecule type" value="Genomic_DNA"/>
</dbReference>
<evidence type="ECO:0000259" key="1">
    <source>
        <dbReference type="Pfam" id="PF07714"/>
    </source>
</evidence>
<feature type="domain" description="Serine-threonine/tyrosine-protein kinase catalytic" evidence="1">
    <location>
        <begin position="32"/>
        <end position="132"/>
    </location>
</feature>
<name>A0AA38G528_TAXCH</name>
<dbReference type="SUPFAM" id="SSF56112">
    <property type="entry name" value="Protein kinase-like (PK-like)"/>
    <property type="match status" value="1"/>
</dbReference>
<dbReference type="OMA" id="AIDSNIC"/>
<dbReference type="InterPro" id="IPR011009">
    <property type="entry name" value="Kinase-like_dom_sf"/>
</dbReference>
<dbReference type="Pfam" id="PF07714">
    <property type="entry name" value="PK_Tyr_Ser-Thr"/>
    <property type="match status" value="1"/>
</dbReference>
<reference evidence="2 3" key="1">
    <citation type="journal article" date="2021" name="Nat. Plants">
        <title>The Taxus genome provides insights into paclitaxel biosynthesis.</title>
        <authorList>
            <person name="Xiong X."/>
            <person name="Gou J."/>
            <person name="Liao Q."/>
            <person name="Li Y."/>
            <person name="Zhou Q."/>
            <person name="Bi G."/>
            <person name="Li C."/>
            <person name="Du R."/>
            <person name="Wang X."/>
            <person name="Sun T."/>
            <person name="Guo L."/>
            <person name="Liang H."/>
            <person name="Lu P."/>
            <person name="Wu Y."/>
            <person name="Zhang Z."/>
            <person name="Ro D.K."/>
            <person name="Shang Y."/>
            <person name="Huang S."/>
            <person name="Yan J."/>
        </authorList>
    </citation>
    <scope>NUCLEOTIDE SEQUENCE [LARGE SCALE GENOMIC DNA]</scope>
    <source>
        <strain evidence="2">Ta-2019</strain>
    </source>
</reference>
<dbReference type="InterPro" id="IPR001245">
    <property type="entry name" value="Ser-Thr/Tyr_kinase_cat_dom"/>
</dbReference>
<evidence type="ECO:0000313" key="2">
    <source>
        <dbReference type="EMBL" id="KAH9316974.1"/>
    </source>
</evidence>
<proteinExistence type="predicted"/>
<feature type="non-terminal residue" evidence="2">
    <location>
        <position position="1"/>
    </location>
</feature>
<protein>
    <recommendedName>
        <fullName evidence="1">Serine-threonine/tyrosine-protein kinase catalytic domain-containing protein</fullName>
    </recommendedName>
</protein>
<feature type="non-terminal residue" evidence="2">
    <location>
        <position position="161"/>
    </location>
</feature>
<gene>
    <name evidence="2" type="ORF">KI387_018743</name>
</gene>
<accession>A0AA38G528</accession>
<dbReference type="Gene3D" id="1.10.510.10">
    <property type="entry name" value="Transferase(Phosphotransferase) domain 1"/>
    <property type="match status" value="1"/>
</dbReference>
<organism evidence="2 3">
    <name type="scientific">Taxus chinensis</name>
    <name type="common">Chinese yew</name>
    <name type="synonym">Taxus wallichiana var. chinensis</name>
    <dbReference type="NCBI Taxonomy" id="29808"/>
    <lineage>
        <taxon>Eukaryota</taxon>
        <taxon>Viridiplantae</taxon>
        <taxon>Streptophyta</taxon>
        <taxon>Embryophyta</taxon>
        <taxon>Tracheophyta</taxon>
        <taxon>Spermatophyta</taxon>
        <taxon>Pinopsida</taxon>
        <taxon>Pinidae</taxon>
        <taxon>Conifers II</taxon>
        <taxon>Cupressales</taxon>
        <taxon>Taxaceae</taxon>
        <taxon>Taxus</taxon>
    </lineage>
</organism>
<dbReference type="Proteomes" id="UP000824469">
    <property type="component" value="Unassembled WGS sequence"/>
</dbReference>
<dbReference type="PANTHER" id="PTHR48006">
    <property type="entry name" value="LEUCINE-RICH REPEAT-CONTAINING PROTEIN DDB_G0281931-RELATED"/>
    <property type="match status" value="1"/>
</dbReference>
<dbReference type="PANTHER" id="PTHR48006:SF92">
    <property type="entry name" value="LRR RECEPTOR-LIKE SERINE_THREONINE-PROTEIN KINASE GSO1"/>
    <property type="match status" value="1"/>
</dbReference>
<sequence>VLYLILTFRLRSVIFLDKNIISNGMILTSISPVEYAYSCNVTEKSDVYSFGVVLLELVTGKQPIEPEFGDSKDIVYWISQKICSQQDAFEVLDSRISKSFEEQMIQVLKIPVHCTYKVPAVRPNMREVVQMLVDADPCSSSFKTTHKEGTQKNATLGIGIP</sequence>
<dbReference type="AlphaFoldDB" id="A0AA38G528"/>
<keyword evidence="3" id="KW-1185">Reference proteome</keyword>
<dbReference type="InterPro" id="IPR051824">
    <property type="entry name" value="LRR_Rcpt-Like_S/T_Kinase"/>
</dbReference>